<evidence type="ECO:0000313" key="3">
    <source>
        <dbReference type="EMBL" id="KAG2629805.1"/>
    </source>
</evidence>
<dbReference type="InterPro" id="IPR007658">
    <property type="entry name" value="DUF594"/>
</dbReference>
<gene>
    <name evidence="3" type="ORF">PVAP13_3KG451300</name>
</gene>
<dbReference type="Pfam" id="PF04578">
    <property type="entry name" value="DUF594"/>
    <property type="match status" value="1"/>
</dbReference>
<dbReference type="InterPro" id="IPR025315">
    <property type="entry name" value="DUF4220"/>
</dbReference>
<dbReference type="Proteomes" id="UP000823388">
    <property type="component" value="Chromosome 3K"/>
</dbReference>
<keyword evidence="4" id="KW-1185">Reference proteome</keyword>
<feature type="domain" description="DUF4220" evidence="2">
    <location>
        <begin position="95"/>
        <end position="496"/>
    </location>
</feature>
<reference evidence="3" key="1">
    <citation type="submission" date="2020-05" db="EMBL/GenBank/DDBJ databases">
        <title>WGS assembly of Panicum virgatum.</title>
        <authorList>
            <person name="Lovell J.T."/>
            <person name="Jenkins J."/>
            <person name="Shu S."/>
            <person name="Juenger T.E."/>
            <person name="Schmutz J."/>
        </authorList>
    </citation>
    <scope>NUCLEOTIDE SEQUENCE</scope>
    <source>
        <strain evidence="3">AP13</strain>
    </source>
</reference>
<dbReference type="AlphaFoldDB" id="A0A8T0V682"/>
<feature type="transmembrane region" description="Helical" evidence="1">
    <location>
        <begin position="63"/>
        <end position="83"/>
    </location>
</feature>
<evidence type="ECO:0000259" key="2">
    <source>
        <dbReference type="Pfam" id="PF13968"/>
    </source>
</evidence>
<dbReference type="EMBL" id="CM029041">
    <property type="protein sequence ID" value="KAG2629805.1"/>
    <property type="molecule type" value="Genomic_DNA"/>
</dbReference>
<dbReference type="PANTHER" id="PTHR31325">
    <property type="entry name" value="OS01G0798800 PROTEIN-RELATED"/>
    <property type="match status" value="1"/>
</dbReference>
<sequence>MGIDGCQPFLQWQCLAVVTRRIRASAWRERGDQAGWRAILLQRQSSADEDHGGTRRAIMQVEVFMAAAAVLLFFQLVCGSLRLRSNNAFIQGGLWVAYTLLPPLVTYTLGLMQSSQVTLVIMYPVGCANSITAYDLDDNRQWKRGLFDVLQYDIYFAIVLFQLLYPSITGYHPREESTTMSILHGMRRQFLGHPTTLPNIASWMVNHSYPSKVLADYMKDYSAAAAMAAKEDSFDPVTMKGCRYIVHWPAYKVTRTWDGKSSLYRCEAVPKEGVATVGMIWDEGNEAKLISHGLSSSRIKGACLSYSLSHLLRRRFFGMDCAEASLPETRRFVLEGLLSEKNASDEYTEAFRVIEVEYALIFGMEGLFFLMVIVKIVCSFGLGAVMLYESLSERRHERFILDDYYFIVIGLNVTRVSVTVAIIGAFLVVEALQFILYLGSDWAMVPLACSSLTGRGNPNGFIPLALRKRFGFFISKRRLPLFGYWQNKLGQYSVVEGSKFFSLRKDFAFESSTLSMFIFSKTIAYLGQSSGNLFSSKGLHSVKLPDKLKRRIVSILKSSSDGHLTNGKASLQRNGFLPQFSWTLQNVTQTESVLIWHIATDYCRIICDNAEMRSRQLPCYDNHEVATKLSCYCGYLMSNVPKLLPGNSFDTRSIFDEAMAQGLKLGTELEAIEDTCLRWKVMADFWVEIILYIPSDNARAHMERLAQGGEFLTHLWALLTHAGILNRDQEPNLAEGEGFA</sequence>
<evidence type="ECO:0000313" key="4">
    <source>
        <dbReference type="Proteomes" id="UP000823388"/>
    </source>
</evidence>
<organism evidence="3 4">
    <name type="scientific">Panicum virgatum</name>
    <name type="common">Blackwell switchgrass</name>
    <dbReference type="NCBI Taxonomy" id="38727"/>
    <lineage>
        <taxon>Eukaryota</taxon>
        <taxon>Viridiplantae</taxon>
        <taxon>Streptophyta</taxon>
        <taxon>Embryophyta</taxon>
        <taxon>Tracheophyta</taxon>
        <taxon>Spermatophyta</taxon>
        <taxon>Magnoliopsida</taxon>
        <taxon>Liliopsida</taxon>
        <taxon>Poales</taxon>
        <taxon>Poaceae</taxon>
        <taxon>PACMAD clade</taxon>
        <taxon>Panicoideae</taxon>
        <taxon>Panicodae</taxon>
        <taxon>Paniceae</taxon>
        <taxon>Panicinae</taxon>
        <taxon>Panicum</taxon>
        <taxon>Panicum sect. Hiantes</taxon>
    </lineage>
</organism>
<accession>A0A8T0V682</accession>
<keyword evidence="1" id="KW-1133">Transmembrane helix</keyword>
<proteinExistence type="predicted"/>
<dbReference type="Pfam" id="PF13968">
    <property type="entry name" value="DUF4220"/>
    <property type="match status" value="1"/>
</dbReference>
<feature type="transmembrane region" description="Helical" evidence="1">
    <location>
        <begin position="404"/>
        <end position="429"/>
    </location>
</feature>
<name>A0A8T0V682_PANVG</name>
<feature type="transmembrane region" description="Helical" evidence="1">
    <location>
        <begin position="367"/>
        <end position="388"/>
    </location>
</feature>
<evidence type="ECO:0000256" key="1">
    <source>
        <dbReference type="SAM" id="Phobius"/>
    </source>
</evidence>
<protein>
    <recommendedName>
        <fullName evidence="2">DUF4220 domain-containing protein</fullName>
    </recommendedName>
</protein>
<feature type="transmembrane region" description="Helical" evidence="1">
    <location>
        <begin position="89"/>
        <end position="110"/>
    </location>
</feature>
<keyword evidence="1" id="KW-0812">Transmembrane</keyword>
<comment type="caution">
    <text evidence="3">The sequence shown here is derived from an EMBL/GenBank/DDBJ whole genome shotgun (WGS) entry which is preliminary data.</text>
</comment>
<keyword evidence="1" id="KW-0472">Membrane</keyword>